<dbReference type="PANTHER" id="PTHR13071:SF4">
    <property type="entry name" value="SMALL RIBOSOMAL SUBUNIT PROTEIN MS22"/>
    <property type="match status" value="1"/>
</dbReference>
<reference evidence="1" key="1">
    <citation type="journal article" date="2023" name="Insect Mol. Biol.">
        <title>Genome sequencing provides insights into the evolution of gene families encoding plant cell wall-degrading enzymes in longhorned beetles.</title>
        <authorList>
            <person name="Shin N.R."/>
            <person name="Okamura Y."/>
            <person name="Kirsch R."/>
            <person name="Pauchet Y."/>
        </authorList>
    </citation>
    <scope>NUCLEOTIDE SEQUENCE</scope>
    <source>
        <strain evidence="1">RBIC_L_NR</strain>
    </source>
</reference>
<name>A0AAV8WSA1_9CUCU</name>
<accession>A0AAV8WSA1</accession>
<dbReference type="GO" id="GO:0005763">
    <property type="term" value="C:mitochondrial small ribosomal subunit"/>
    <property type="evidence" value="ECO:0007669"/>
    <property type="project" value="TreeGrafter"/>
</dbReference>
<evidence type="ECO:0000313" key="1">
    <source>
        <dbReference type="EMBL" id="KAJ8929314.1"/>
    </source>
</evidence>
<dbReference type="Proteomes" id="UP001162156">
    <property type="component" value="Unassembled WGS sequence"/>
</dbReference>
<dbReference type="EMBL" id="JANEYF010005077">
    <property type="protein sequence ID" value="KAJ8929314.1"/>
    <property type="molecule type" value="Genomic_DNA"/>
</dbReference>
<dbReference type="InterPro" id="IPR019374">
    <property type="entry name" value="Ribosomal_mS22"/>
</dbReference>
<sequence length="280" mass="32563">MVSPIKNRFVVVNLKTILDGEKDPAPYFFDKKVQSLLKILTRVNLAKVFRPKKLGDKKLQDPEYKFMTDEQLQEAMKKAEQKADEMLQIPPVVSVRNPLTRVFSKDPELQGLETSRMVFTDITFGIKDADRLIVVREPDGTLQEAEWDLRNRINQVYFPKVARYLKPPRMFEDSFEPNDPEYQRVVSITYQHVNDNDGFELLRSTRHFGALTFFLVWNRDIDNLLLELIETAHIEEAIEVYIEKYSNKKSALELGLQALKDLVKEREEMESGIKTAHGLS</sequence>
<proteinExistence type="predicted"/>
<dbReference type="PANTHER" id="PTHR13071">
    <property type="entry name" value="MITOCHONDRIAL 28S RIBOSOMAL PROTEIN S22"/>
    <property type="match status" value="1"/>
</dbReference>
<evidence type="ECO:0008006" key="3">
    <source>
        <dbReference type="Google" id="ProtNLM"/>
    </source>
</evidence>
<dbReference type="AlphaFoldDB" id="A0AAV8WSA1"/>
<protein>
    <recommendedName>
        <fullName evidence="3">28S ribosomal protein S22, mitochondrial</fullName>
    </recommendedName>
</protein>
<evidence type="ECO:0000313" key="2">
    <source>
        <dbReference type="Proteomes" id="UP001162156"/>
    </source>
</evidence>
<dbReference type="GO" id="GO:0003735">
    <property type="term" value="F:structural constituent of ribosome"/>
    <property type="evidence" value="ECO:0007669"/>
    <property type="project" value="TreeGrafter"/>
</dbReference>
<keyword evidence="2" id="KW-1185">Reference proteome</keyword>
<dbReference type="Pfam" id="PF10245">
    <property type="entry name" value="MRP-S22"/>
    <property type="match status" value="2"/>
</dbReference>
<organism evidence="1 2">
    <name type="scientific">Rhamnusium bicolor</name>
    <dbReference type="NCBI Taxonomy" id="1586634"/>
    <lineage>
        <taxon>Eukaryota</taxon>
        <taxon>Metazoa</taxon>
        <taxon>Ecdysozoa</taxon>
        <taxon>Arthropoda</taxon>
        <taxon>Hexapoda</taxon>
        <taxon>Insecta</taxon>
        <taxon>Pterygota</taxon>
        <taxon>Neoptera</taxon>
        <taxon>Endopterygota</taxon>
        <taxon>Coleoptera</taxon>
        <taxon>Polyphaga</taxon>
        <taxon>Cucujiformia</taxon>
        <taxon>Chrysomeloidea</taxon>
        <taxon>Cerambycidae</taxon>
        <taxon>Lepturinae</taxon>
        <taxon>Rhagiini</taxon>
        <taxon>Rhamnusium</taxon>
    </lineage>
</organism>
<gene>
    <name evidence="1" type="ORF">NQ314_018022</name>
</gene>
<comment type="caution">
    <text evidence="1">The sequence shown here is derived from an EMBL/GenBank/DDBJ whole genome shotgun (WGS) entry which is preliminary data.</text>
</comment>